<feature type="compositionally biased region" description="Low complexity" evidence="1">
    <location>
        <begin position="13"/>
        <end position="23"/>
    </location>
</feature>
<dbReference type="InterPro" id="IPR045107">
    <property type="entry name" value="SAC3/GANP/THP3"/>
</dbReference>
<keyword evidence="4" id="KW-1185">Reference proteome</keyword>
<evidence type="ECO:0000313" key="3">
    <source>
        <dbReference type="EMBL" id="GKU91424.1"/>
    </source>
</evidence>
<dbReference type="Pfam" id="PF03399">
    <property type="entry name" value="SAC3_GANP"/>
    <property type="match status" value="1"/>
</dbReference>
<gene>
    <name evidence="3" type="ORF">SLEP1_g5304</name>
</gene>
<dbReference type="AlphaFoldDB" id="A0AAV5I130"/>
<dbReference type="GO" id="GO:0070390">
    <property type="term" value="C:transcription export complex 2"/>
    <property type="evidence" value="ECO:0007669"/>
    <property type="project" value="TreeGrafter"/>
</dbReference>
<dbReference type="PANTHER" id="PTHR12436:SF3">
    <property type="entry name" value="GERMINAL-CENTER ASSOCIATED NUCLEAR PROTEIN"/>
    <property type="match status" value="1"/>
</dbReference>
<dbReference type="InterPro" id="IPR005062">
    <property type="entry name" value="SAC3/GANP/THP3_conserved"/>
</dbReference>
<sequence length="422" mass="48615">MDESGHHRRRNRNPPSSHSSSFTGTGGFRRRELSSHPTKSSNFVSSTSTSSLNNSRDLKQIPNWKHRRNSSQEEKGEEGGTDDSFTPVIGTCLFMCPEGERTQRERLRDLAVFERLNGDPRKTSPDLAVKKFCRTISNKYIQASDVRPLPVLEDTLKYLLDLLDSSDHPFEVVHDFIFDRTRSIRQDLSMQNIVNERAIHMYEEVVKFHIISHLKLQSCSGSNISSLRYLNMEQLTKALASLYNLYDLNRNVNSVFENEAEFRSFYVLLHLNSRSQPMGESLSLWLRLLPSSIIKSKEMCFSRRVLRYFRMGNYKSFFCTIAGEASYLQYCIMKLYIGEVRALAVSYINNCCYKLHPYPLTHLSKLLMMKESDMESLCNACGLETTADESGNKLLPTKQTTFCIPKEGFQSYDLLGLQEFER</sequence>
<organism evidence="3 4">
    <name type="scientific">Rubroshorea leprosula</name>
    <dbReference type="NCBI Taxonomy" id="152421"/>
    <lineage>
        <taxon>Eukaryota</taxon>
        <taxon>Viridiplantae</taxon>
        <taxon>Streptophyta</taxon>
        <taxon>Embryophyta</taxon>
        <taxon>Tracheophyta</taxon>
        <taxon>Spermatophyta</taxon>
        <taxon>Magnoliopsida</taxon>
        <taxon>eudicotyledons</taxon>
        <taxon>Gunneridae</taxon>
        <taxon>Pentapetalae</taxon>
        <taxon>rosids</taxon>
        <taxon>malvids</taxon>
        <taxon>Malvales</taxon>
        <taxon>Dipterocarpaceae</taxon>
        <taxon>Rubroshorea</taxon>
    </lineage>
</organism>
<reference evidence="3 4" key="1">
    <citation type="journal article" date="2021" name="Commun. Biol.">
        <title>The genome of Shorea leprosula (Dipterocarpaceae) highlights the ecological relevance of drought in aseasonal tropical rainforests.</title>
        <authorList>
            <person name="Ng K.K.S."/>
            <person name="Kobayashi M.J."/>
            <person name="Fawcett J.A."/>
            <person name="Hatakeyama M."/>
            <person name="Paape T."/>
            <person name="Ng C.H."/>
            <person name="Ang C.C."/>
            <person name="Tnah L.H."/>
            <person name="Lee C.T."/>
            <person name="Nishiyama T."/>
            <person name="Sese J."/>
            <person name="O'Brien M.J."/>
            <person name="Copetti D."/>
            <person name="Mohd Noor M.I."/>
            <person name="Ong R.C."/>
            <person name="Putra M."/>
            <person name="Sireger I.Z."/>
            <person name="Indrioko S."/>
            <person name="Kosugi Y."/>
            <person name="Izuno A."/>
            <person name="Isagi Y."/>
            <person name="Lee S.L."/>
            <person name="Shimizu K.K."/>
        </authorList>
    </citation>
    <scope>NUCLEOTIDE SEQUENCE [LARGE SCALE GENOMIC DNA]</scope>
    <source>
        <strain evidence="3">214</strain>
    </source>
</reference>
<feature type="compositionally biased region" description="Basic residues" evidence="1">
    <location>
        <begin position="1"/>
        <end position="12"/>
    </location>
</feature>
<dbReference type="GO" id="GO:0005737">
    <property type="term" value="C:cytoplasm"/>
    <property type="evidence" value="ECO:0007669"/>
    <property type="project" value="TreeGrafter"/>
</dbReference>
<dbReference type="Gene3D" id="1.25.40.990">
    <property type="match status" value="1"/>
</dbReference>
<evidence type="ECO:0000313" key="4">
    <source>
        <dbReference type="Proteomes" id="UP001054252"/>
    </source>
</evidence>
<dbReference type="GO" id="GO:0006406">
    <property type="term" value="P:mRNA export from nucleus"/>
    <property type="evidence" value="ECO:0007669"/>
    <property type="project" value="TreeGrafter"/>
</dbReference>
<feature type="compositionally biased region" description="Low complexity" evidence="1">
    <location>
        <begin position="38"/>
        <end position="55"/>
    </location>
</feature>
<proteinExistence type="predicted"/>
<dbReference type="EMBL" id="BPVZ01000005">
    <property type="protein sequence ID" value="GKU91424.1"/>
    <property type="molecule type" value="Genomic_DNA"/>
</dbReference>
<comment type="caution">
    <text evidence="3">The sequence shown here is derived from an EMBL/GenBank/DDBJ whole genome shotgun (WGS) entry which is preliminary data.</text>
</comment>
<evidence type="ECO:0000259" key="2">
    <source>
        <dbReference type="Pfam" id="PF03399"/>
    </source>
</evidence>
<protein>
    <recommendedName>
        <fullName evidence="2">SAC3/GANP/THP3 conserved domain-containing protein</fullName>
    </recommendedName>
</protein>
<name>A0AAV5I130_9ROSI</name>
<dbReference type="Proteomes" id="UP001054252">
    <property type="component" value="Unassembled WGS sequence"/>
</dbReference>
<dbReference type="PANTHER" id="PTHR12436">
    <property type="entry name" value="80 KDA MCM3-ASSOCIATED PROTEIN"/>
    <property type="match status" value="1"/>
</dbReference>
<feature type="region of interest" description="Disordered" evidence="1">
    <location>
        <begin position="1"/>
        <end position="84"/>
    </location>
</feature>
<dbReference type="FunFam" id="1.25.40.990:FF:000012">
    <property type="entry name" value="SAC3 family protein C"/>
    <property type="match status" value="1"/>
</dbReference>
<accession>A0AAV5I130</accession>
<feature type="domain" description="SAC3/GANP/THP3 conserved" evidence="2">
    <location>
        <begin position="95"/>
        <end position="386"/>
    </location>
</feature>
<evidence type="ECO:0000256" key="1">
    <source>
        <dbReference type="SAM" id="MobiDB-lite"/>
    </source>
</evidence>